<comment type="similarity">
    <text evidence="1">Belongs to the amidase family.</text>
</comment>
<dbReference type="InterPro" id="IPR023631">
    <property type="entry name" value="Amidase_dom"/>
</dbReference>
<feature type="coiled-coil region" evidence="2">
    <location>
        <begin position="45"/>
        <end position="72"/>
    </location>
</feature>
<proteinExistence type="inferred from homology"/>
<dbReference type="Gene3D" id="3.90.1300.10">
    <property type="entry name" value="Amidase signature (AS) domain"/>
    <property type="match status" value="1"/>
</dbReference>
<keyword evidence="5" id="KW-1185">Reference proteome</keyword>
<dbReference type="RefSeq" id="WP_307340743.1">
    <property type="nucleotide sequence ID" value="NZ_JAUSUQ010000010.1"/>
</dbReference>
<gene>
    <name evidence="4" type="ORF">J2S00_002753</name>
</gene>
<evidence type="ECO:0000256" key="2">
    <source>
        <dbReference type="SAM" id="Coils"/>
    </source>
</evidence>
<evidence type="ECO:0000259" key="3">
    <source>
        <dbReference type="Pfam" id="PF01425"/>
    </source>
</evidence>
<accession>A0ABU0CU58</accession>
<dbReference type="Pfam" id="PF01425">
    <property type="entry name" value="Amidase"/>
    <property type="match status" value="1"/>
</dbReference>
<protein>
    <submittedName>
        <fullName evidence="4">Asp-tRNA(Asn)/Glu-tRNA(Gln) amidotransferase A subunit family amidase</fullName>
    </submittedName>
</protein>
<evidence type="ECO:0000256" key="1">
    <source>
        <dbReference type="ARBA" id="ARBA00009199"/>
    </source>
</evidence>
<keyword evidence="2" id="KW-0175">Coiled coil</keyword>
<dbReference type="InterPro" id="IPR036928">
    <property type="entry name" value="AS_sf"/>
</dbReference>
<sequence length="479" mass="52475">MSLPTHVTDMSAVELARLIGTKQISPVEVIDQFLDRIEQVNPHINAFCTILAEEARSEAQKLEQQLMRSDVTLGPLGGVPVAIKDLTPVAGVRTTFGSQAYADYIPTEDAVVVKRLKAAGAIIIGKTNTPEFGHKGTTDNLLFGTTKNPWNVELTSGGSSGGSAAAVAARLVPVAEGSDGGGSIRIPASFCGIFGLKPTYGRVPFGRVKENLFSTQHPYQHYGPLTRTVEDAALMLSVMEGYTPQDPFVMPTSSPVNLNKALESKQPLRVAYSPNLGVYEIDTEVNTLIEKAVAQVEQLGCVVKEIELGLGMSRSELNRNFSTLWNVHMASHYHALVPEYGAKMSPGLLKMIEAGQKVSLMEYKQIEWVRTQLWDRIQDVFEEYDLLVSPTLAVPAFAHTLAGPREINGHKVNPHVDWMLTPLFNLTGHPAASVPVGWTQDQLPVGLQVVAPRFEEEKILRLAYMYEQAHSWNARQPNL</sequence>
<dbReference type="SUPFAM" id="SSF75304">
    <property type="entry name" value="Amidase signature (AS) enzymes"/>
    <property type="match status" value="1"/>
</dbReference>
<evidence type="ECO:0000313" key="5">
    <source>
        <dbReference type="Proteomes" id="UP001232445"/>
    </source>
</evidence>
<dbReference type="InterPro" id="IPR020556">
    <property type="entry name" value="Amidase_CS"/>
</dbReference>
<dbReference type="EMBL" id="JAUSUQ010000010">
    <property type="protein sequence ID" value="MDQ0339958.1"/>
    <property type="molecule type" value="Genomic_DNA"/>
</dbReference>
<reference evidence="4 5" key="1">
    <citation type="submission" date="2023-07" db="EMBL/GenBank/DDBJ databases">
        <title>Genomic Encyclopedia of Type Strains, Phase IV (KMG-IV): sequencing the most valuable type-strain genomes for metagenomic binning, comparative biology and taxonomic classification.</title>
        <authorList>
            <person name="Goeker M."/>
        </authorList>
    </citation>
    <scope>NUCLEOTIDE SEQUENCE [LARGE SCALE GENOMIC DNA]</scope>
    <source>
        <strain evidence="4 5">DSM 17740</strain>
    </source>
</reference>
<dbReference type="PROSITE" id="PS00571">
    <property type="entry name" value="AMIDASES"/>
    <property type="match status" value="1"/>
</dbReference>
<name>A0ABU0CU58_9BACI</name>
<dbReference type="PANTHER" id="PTHR11895:SF7">
    <property type="entry name" value="GLUTAMYL-TRNA(GLN) AMIDOTRANSFERASE SUBUNIT A, MITOCHONDRIAL"/>
    <property type="match status" value="1"/>
</dbReference>
<dbReference type="Proteomes" id="UP001232445">
    <property type="component" value="Unassembled WGS sequence"/>
</dbReference>
<evidence type="ECO:0000313" key="4">
    <source>
        <dbReference type="EMBL" id="MDQ0339958.1"/>
    </source>
</evidence>
<dbReference type="PANTHER" id="PTHR11895">
    <property type="entry name" value="TRANSAMIDASE"/>
    <property type="match status" value="1"/>
</dbReference>
<comment type="caution">
    <text evidence="4">The sequence shown here is derived from an EMBL/GenBank/DDBJ whole genome shotgun (WGS) entry which is preliminary data.</text>
</comment>
<dbReference type="InterPro" id="IPR000120">
    <property type="entry name" value="Amidase"/>
</dbReference>
<feature type="domain" description="Amidase" evidence="3">
    <location>
        <begin position="28"/>
        <end position="460"/>
    </location>
</feature>
<organism evidence="4 5">
    <name type="scientific">Caldalkalibacillus uzonensis</name>
    <dbReference type="NCBI Taxonomy" id="353224"/>
    <lineage>
        <taxon>Bacteria</taxon>
        <taxon>Bacillati</taxon>
        <taxon>Bacillota</taxon>
        <taxon>Bacilli</taxon>
        <taxon>Bacillales</taxon>
        <taxon>Bacillaceae</taxon>
        <taxon>Caldalkalibacillus</taxon>
    </lineage>
</organism>